<dbReference type="OrthoDB" id="252722at2759"/>
<dbReference type="SUPFAM" id="SSF57850">
    <property type="entry name" value="RING/U-box"/>
    <property type="match status" value="1"/>
</dbReference>
<dbReference type="PROSITE" id="PS00518">
    <property type="entry name" value="ZF_RING_1"/>
    <property type="match status" value="1"/>
</dbReference>
<dbReference type="InterPro" id="IPR001841">
    <property type="entry name" value="Znf_RING"/>
</dbReference>
<keyword evidence="2" id="KW-0863">Zinc-finger</keyword>
<accession>A0A0P5QE72</accession>
<evidence type="ECO:0000256" key="2">
    <source>
        <dbReference type="ARBA" id="ARBA00022771"/>
    </source>
</evidence>
<evidence type="ECO:0000256" key="3">
    <source>
        <dbReference type="ARBA" id="ARBA00022833"/>
    </source>
</evidence>
<dbReference type="PANTHER" id="PTHR25464">
    <property type="entry name" value="TRIPARTITE MOTIF-CONTAINING PROTEIN 2-LIKE PROTEIN"/>
    <property type="match status" value="1"/>
</dbReference>
<organism evidence="5">
    <name type="scientific">Daphnia magna</name>
    <dbReference type="NCBI Taxonomy" id="35525"/>
    <lineage>
        <taxon>Eukaryota</taxon>
        <taxon>Metazoa</taxon>
        <taxon>Ecdysozoa</taxon>
        <taxon>Arthropoda</taxon>
        <taxon>Crustacea</taxon>
        <taxon>Branchiopoda</taxon>
        <taxon>Diplostraca</taxon>
        <taxon>Cladocera</taxon>
        <taxon>Anomopoda</taxon>
        <taxon>Daphniidae</taxon>
        <taxon>Daphnia</taxon>
    </lineage>
</organism>
<reference evidence="5" key="1">
    <citation type="submission" date="2015-10" db="EMBL/GenBank/DDBJ databases">
        <title>EvidentialGene: Evidence-directed Construction of Complete mRNA Transcriptomes without Genomes.</title>
        <authorList>
            <person name="Gilbert D.G."/>
        </authorList>
    </citation>
    <scope>NUCLEOTIDE SEQUENCE</scope>
</reference>
<dbReference type="SMART" id="SM00184">
    <property type="entry name" value="RING"/>
    <property type="match status" value="1"/>
</dbReference>
<protein>
    <recommendedName>
        <fullName evidence="4">RING-type domain-containing protein</fullName>
    </recommendedName>
</protein>
<keyword evidence="1" id="KW-0479">Metal-binding</keyword>
<dbReference type="Gene3D" id="3.30.40.10">
    <property type="entry name" value="Zinc/RING finger domain, C3HC4 (zinc finger)"/>
    <property type="match status" value="1"/>
</dbReference>
<dbReference type="AlphaFoldDB" id="A0A0P5QE72"/>
<dbReference type="EMBL" id="GDIQ01099783">
    <property type="protein sequence ID" value="JAL51943.1"/>
    <property type="molecule type" value="Transcribed_RNA"/>
</dbReference>
<evidence type="ECO:0000313" key="5">
    <source>
        <dbReference type="EMBL" id="JAL51943.1"/>
    </source>
</evidence>
<keyword evidence="3" id="KW-0862">Zinc</keyword>
<evidence type="ECO:0000259" key="4">
    <source>
        <dbReference type="PROSITE" id="PS50089"/>
    </source>
</evidence>
<dbReference type="PANTHER" id="PTHR25464:SF2">
    <property type="entry name" value="RING-TYPE DOMAIN-CONTAINING PROTEIN"/>
    <property type="match status" value="1"/>
</dbReference>
<sequence>MAAAACASLEETESFITCSICLCEFDAEFRKPKFLPCAHTVCLKCLEEIHKNFVIACPLCRKEFSYQDNVTCLPNNSYVLHMLRLTEKNAEPASKPDLEGKPTWCLTCGAVAKQSCSVHSIIDVTANTIKNFESLLNLRDDLKKMRDQGQTKLALAIEKRKEIQTHFQQLSQSLKLVLHEVTVQEDQNNLLLVEMISQLEANSPQLRSRLSSSEMITGQDDQDPILSELMSVVDGSKPEDSFEILKEKMKKTLQSYESKLAEAVAMAKSITYQKKSRISVWLTDSNNQAIPTWDLLESGFNTYWPNDTCLSPTKRDFLLLSHIVFSIQKRGQKINKQSNSDFSAVSSKAKPVATKLGEPSSLVKTESSLVKTENTNTTVKLDPSTEKFDLNKSTLVVVVRRHGTLKGAVHIRLSSSCDSPFMQQLGKICFRSSKHFGNAIGKTVPDVFLLLPACKDLADFSYNGLTGLPPTRHYMEAGISLCPDEKGVFNCWNLVFALRHFEQKKNEMHLKTIQPIHFIGQVTEGIDVIEMLSWTTKHQRSGYTFTLESR</sequence>
<dbReference type="PROSITE" id="PS50089">
    <property type="entry name" value="ZF_RING_2"/>
    <property type="match status" value="1"/>
</dbReference>
<dbReference type="InterPro" id="IPR017907">
    <property type="entry name" value="Znf_RING_CS"/>
</dbReference>
<dbReference type="InterPro" id="IPR027370">
    <property type="entry name" value="Znf-RING_euk"/>
</dbReference>
<dbReference type="Pfam" id="PF13445">
    <property type="entry name" value="zf-RING_UBOX"/>
    <property type="match status" value="1"/>
</dbReference>
<proteinExistence type="predicted"/>
<dbReference type="GO" id="GO:0008270">
    <property type="term" value="F:zinc ion binding"/>
    <property type="evidence" value="ECO:0007669"/>
    <property type="project" value="UniProtKB-KW"/>
</dbReference>
<feature type="domain" description="RING-type" evidence="4">
    <location>
        <begin position="18"/>
        <end position="61"/>
    </location>
</feature>
<dbReference type="InterPro" id="IPR013083">
    <property type="entry name" value="Znf_RING/FYVE/PHD"/>
</dbReference>
<name>A0A0P5QE72_9CRUS</name>
<evidence type="ECO:0000256" key="1">
    <source>
        <dbReference type="ARBA" id="ARBA00022723"/>
    </source>
</evidence>